<feature type="domain" description="TIR" evidence="1">
    <location>
        <begin position="126"/>
        <end position="186"/>
    </location>
</feature>
<proteinExistence type="predicted"/>
<dbReference type="AlphaFoldDB" id="A0AAD9JVQ4"/>
<reference evidence="2" key="1">
    <citation type="journal article" date="2023" name="Mol. Biol. Evol.">
        <title>Third-Generation Sequencing Reveals the Adaptive Role of the Epigenome in Three Deep-Sea Polychaetes.</title>
        <authorList>
            <person name="Perez M."/>
            <person name="Aroh O."/>
            <person name="Sun Y."/>
            <person name="Lan Y."/>
            <person name="Juniper S.K."/>
            <person name="Young C.R."/>
            <person name="Angers B."/>
            <person name="Qian P.Y."/>
        </authorList>
    </citation>
    <scope>NUCLEOTIDE SEQUENCE</scope>
    <source>
        <strain evidence="2">P08H-3</strain>
    </source>
</reference>
<dbReference type="PROSITE" id="PS50104">
    <property type="entry name" value="TIR"/>
    <property type="match status" value="1"/>
</dbReference>
<organism evidence="2 3">
    <name type="scientific">Paralvinella palmiformis</name>
    <dbReference type="NCBI Taxonomy" id="53620"/>
    <lineage>
        <taxon>Eukaryota</taxon>
        <taxon>Metazoa</taxon>
        <taxon>Spiralia</taxon>
        <taxon>Lophotrochozoa</taxon>
        <taxon>Annelida</taxon>
        <taxon>Polychaeta</taxon>
        <taxon>Sedentaria</taxon>
        <taxon>Canalipalpata</taxon>
        <taxon>Terebellida</taxon>
        <taxon>Terebelliformia</taxon>
        <taxon>Alvinellidae</taxon>
        <taxon>Paralvinella</taxon>
    </lineage>
</organism>
<dbReference type="GO" id="GO:0007165">
    <property type="term" value="P:signal transduction"/>
    <property type="evidence" value="ECO:0007669"/>
    <property type="project" value="InterPro"/>
</dbReference>
<dbReference type="SUPFAM" id="SSF47986">
    <property type="entry name" value="DEATH domain"/>
    <property type="match status" value="1"/>
</dbReference>
<dbReference type="InterPro" id="IPR035897">
    <property type="entry name" value="Toll_tir_struct_dom_sf"/>
</dbReference>
<keyword evidence="3" id="KW-1185">Reference proteome</keyword>
<sequence>MSLDQRDGKLRAFYHLPVKALTLVTLERFGRLLDPAKAFLNQYCLQPDWQGLAEQMGYTFDKIKEFSEKINSTIGQLLDMIEKLGRYDVLEDEILEECIVRDVKNFEKHQKTNSVQDWKVQSGRIEYFDAIINYSVEDIEFVNNLRKRLEGELHLKLFIKERDLIVGTTEWSALIDVIERRSVGDW</sequence>
<dbReference type="SUPFAM" id="SSF52200">
    <property type="entry name" value="Toll/Interleukin receptor TIR domain"/>
    <property type="match status" value="1"/>
</dbReference>
<evidence type="ECO:0000313" key="2">
    <source>
        <dbReference type="EMBL" id="KAK2160037.1"/>
    </source>
</evidence>
<dbReference type="Proteomes" id="UP001208570">
    <property type="component" value="Unassembled WGS sequence"/>
</dbReference>
<accession>A0AAD9JVQ4</accession>
<protein>
    <recommendedName>
        <fullName evidence="1">TIR domain-containing protein</fullName>
    </recommendedName>
</protein>
<dbReference type="InterPro" id="IPR011029">
    <property type="entry name" value="DEATH-like_dom_sf"/>
</dbReference>
<comment type="caution">
    <text evidence="2">The sequence shown here is derived from an EMBL/GenBank/DDBJ whole genome shotgun (WGS) entry which is preliminary data.</text>
</comment>
<gene>
    <name evidence="2" type="ORF">LSH36_141g02023</name>
</gene>
<dbReference type="EMBL" id="JAODUP010000141">
    <property type="protein sequence ID" value="KAK2160037.1"/>
    <property type="molecule type" value="Genomic_DNA"/>
</dbReference>
<dbReference type="Gene3D" id="1.10.533.10">
    <property type="entry name" value="Death Domain, Fas"/>
    <property type="match status" value="1"/>
</dbReference>
<evidence type="ECO:0000259" key="1">
    <source>
        <dbReference type="PROSITE" id="PS50104"/>
    </source>
</evidence>
<dbReference type="Gene3D" id="3.40.50.10140">
    <property type="entry name" value="Toll/interleukin-1 receptor homology (TIR) domain"/>
    <property type="match status" value="1"/>
</dbReference>
<evidence type="ECO:0000313" key="3">
    <source>
        <dbReference type="Proteomes" id="UP001208570"/>
    </source>
</evidence>
<name>A0AAD9JVQ4_9ANNE</name>
<dbReference type="InterPro" id="IPR000157">
    <property type="entry name" value="TIR_dom"/>
</dbReference>